<dbReference type="SUPFAM" id="SSF161060">
    <property type="entry name" value="ATP synthase B chain-like"/>
    <property type="match status" value="1"/>
</dbReference>
<proteinExistence type="inferred from homology"/>
<dbReference type="InterPro" id="IPR039801">
    <property type="entry name" value="EPS8-like"/>
</dbReference>
<evidence type="ECO:0000259" key="15">
    <source>
        <dbReference type="PROSITE" id="PS50002"/>
    </source>
</evidence>
<keyword evidence="6" id="KW-0963">Cytoplasm</keyword>
<dbReference type="Pfam" id="PF00018">
    <property type="entry name" value="SH3_1"/>
    <property type="match status" value="1"/>
</dbReference>
<gene>
    <name evidence="16" type="primary">Atp5f1</name>
    <name evidence="16" type="ORF">GTO96_0015340</name>
</gene>
<keyword evidence="4 13" id="KW-0728">SH3 domain</keyword>
<feature type="region of interest" description="Disordered" evidence="14">
    <location>
        <begin position="503"/>
        <end position="526"/>
    </location>
</feature>
<evidence type="ECO:0000256" key="12">
    <source>
        <dbReference type="ARBA" id="ARBA00023136"/>
    </source>
</evidence>
<dbReference type="InterPro" id="IPR033928">
    <property type="entry name" value="EPS8_PTB"/>
</dbReference>
<evidence type="ECO:0000256" key="8">
    <source>
        <dbReference type="ARBA" id="ARBA00022553"/>
    </source>
</evidence>
<evidence type="ECO:0000256" key="13">
    <source>
        <dbReference type="PROSITE-ProRule" id="PRU00192"/>
    </source>
</evidence>
<evidence type="ECO:0000313" key="16">
    <source>
        <dbReference type="EMBL" id="KAG2468353.1"/>
    </source>
</evidence>
<dbReference type="GO" id="GO:0045259">
    <property type="term" value="C:proton-transporting ATP synthase complex"/>
    <property type="evidence" value="ECO:0007669"/>
    <property type="project" value="UniProtKB-KW"/>
</dbReference>
<keyword evidence="8" id="KW-0597">Phosphoprotein</keyword>
<dbReference type="Pfam" id="PF05405">
    <property type="entry name" value="Mt_ATP-synt_B"/>
    <property type="match status" value="1"/>
</dbReference>
<dbReference type="SMART" id="SM00326">
    <property type="entry name" value="SH3"/>
    <property type="match status" value="1"/>
</dbReference>
<dbReference type="EMBL" id="JAATIS010000485">
    <property type="protein sequence ID" value="KAG2468353.1"/>
    <property type="molecule type" value="Genomic_DNA"/>
</dbReference>
<dbReference type="GO" id="GO:0035023">
    <property type="term" value="P:regulation of Rho protein signal transduction"/>
    <property type="evidence" value="ECO:0007669"/>
    <property type="project" value="TreeGrafter"/>
</dbReference>
<name>A0A8X7XHJ7_POLSE</name>
<dbReference type="SUPFAM" id="SSF50729">
    <property type="entry name" value="PH domain-like"/>
    <property type="match status" value="1"/>
</dbReference>
<dbReference type="GO" id="GO:0032587">
    <property type="term" value="C:ruffle membrane"/>
    <property type="evidence" value="ECO:0007669"/>
    <property type="project" value="TreeGrafter"/>
</dbReference>
<feature type="compositionally biased region" description="Basic and acidic residues" evidence="14">
    <location>
        <begin position="269"/>
        <end position="278"/>
    </location>
</feature>
<feature type="region of interest" description="Disordered" evidence="14">
    <location>
        <begin position="266"/>
        <end position="291"/>
    </location>
</feature>
<feature type="region of interest" description="Disordered" evidence="14">
    <location>
        <begin position="226"/>
        <end position="246"/>
    </location>
</feature>
<dbReference type="SUPFAM" id="SSF50044">
    <property type="entry name" value="SH3-domain"/>
    <property type="match status" value="1"/>
</dbReference>
<evidence type="ECO:0000256" key="2">
    <source>
        <dbReference type="ARBA" id="ARBA00004496"/>
    </source>
</evidence>
<evidence type="ECO:0000256" key="1">
    <source>
        <dbReference type="ARBA" id="ARBA00004325"/>
    </source>
</evidence>
<dbReference type="InterPro" id="IPR035462">
    <property type="entry name" value="Eps8_SH3"/>
</dbReference>
<dbReference type="CDD" id="cd11764">
    <property type="entry name" value="SH3_Eps8"/>
    <property type="match status" value="1"/>
</dbReference>
<dbReference type="GO" id="GO:0015986">
    <property type="term" value="P:proton motive force-driven ATP synthesis"/>
    <property type="evidence" value="ECO:0007669"/>
    <property type="project" value="InterPro"/>
</dbReference>
<feature type="non-terminal residue" evidence="16">
    <location>
        <position position="746"/>
    </location>
</feature>
<evidence type="ECO:0000256" key="7">
    <source>
        <dbReference type="ARBA" id="ARBA00022547"/>
    </source>
</evidence>
<dbReference type="InterPro" id="IPR008688">
    <property type="entry name" value="ATP_synth_Bsub_B/MI25"/>
</dbReference>
<dbReference type="PANTHER" id="PTHR12287:SF22">
    <property type="entry name" value="EPIDERMAL GROWTH FACTOR RECEPTOR KINASE SUBSTRATE 8-LIKE PROTEIN 3"/>
    <property type="match status" value="1"/>
</dbReference>
<evidence type="ECO:0000256" key="4">
    <source>
        <dbReference type="ARBA" id="ARBA00022443"/>
    </source>
</evidence>
<feature type="domain" description="SH3" evidence="15">
    <location>
        <begin position="672"/>
        <end position="731"/>
    </location>
</feature>
<dbReference type="Pfam" id="PF08416">
    <property type="entry name" value="PTB"/>
    <property type="match status" value="1"/>
</dbReference>
<keyword evidence="17" id="KW-1185">Reference proteome</keyword>
<protein>
    <submittedName>
        <fullName evidence="16">AT5F1 synthase</fullName>
    </submittedName>
</protein>
<feature type="non-terminal residue" evidence="16">
    <location>
        <position position="1"/>
    </location>
</feature>
<dbReference type="Gene3D" id="1.20.5.2210">
    <property type="match status" value="1"/>
</dbReference>
<dbReference type="FunFam" id="2.30.29.30:FF:000293">
    <property type="entry name" value="EPS8 like 3"/>
    <property type="match status" value="1"/>
</dbReference>
<evidence type="ECO:0000256" key="6">
    <source>
        <dbReference type="ARBA" id="ARBA00022490"/>
    </source>
</evidence>
<dbReference type="Proteomes" id="UP000886611">
    <property type="component" value="Unassembled WGS sequence"/>
</dbReference>
<comment type="caution">
    <text evidence="16">The sequence shown here is derived from an EMBL/GenBank/DDBJ whole genome shotgun (WGS) entry which is preliminary data.</text>
</comment>
<dbReference type="PROSITE" id="PS50002">
    <property type="entry name" value="SH3"/>
    <property type="match status" value="1"/>
</dbReference>
<dbReference type="InterPro" id="IPR036028">
    <property type="entry name" value="SH3-like_dom_sf"/>
</dbReference>
<keyword evidence="10" id="KW-0406">Ion transport</keyword>
<evidence type="ECO:0000256" key="3">
    <source>
        <dbReference type="ARBA" id="ARBA00006197"/>
    </source>
</evidence>
<keyword evidence="9" id="KW-0375">Hydrogen ion transport</keyword>
<dbReference type="GO" id="GO:0007266">
    <property type="term" value="P:Rho protein signal transduction"/>
    <property type="evidence" value="ECO:0007669"/>
    <property type="project" value="TreeGrafter"/>
</dbReference>
<evidence type="ECO:0000256" key="5">
    <source>
        <dbReference type="ARBA" id="ARBA00022448"/>
    </source>
</evidence>
<accession>A0A8X7XHJ7</accession>
<dbReference type="Pfam" id="PF22975">
    <property type="entry name" value="EPS8_2nd"/>
    <property type="match status" value="1"/>
</dbReference>
<evidence type="ECO:0000313" key="17">
    <source>
        <dbReference type="Proteomes" id="UP000886611"/>
    </source>
</evidence>
<organism evidence="16 17">
    <name type="scientific">Polypterus senegalus</name>
    <name type="common">Senegal bichir</name>
    <dbReference type="NCBI Taxonomy" id="55291"/>
    <lineage>
        <taxon>Eukaryota</taxon>
        <taxon>Metazoa</taxon>
        <taxon>Chordata</taxon>
        <taxon>Craniata</taxon>
        <taxon>Vertebrata</taxon>
        <taxon>Euteleostomi</taxon>
        <taxon>Actinopterygii</taxon>
        <taxon>Polypteriformes</taxon>
        <taxon>Polypteridae</taxon>
        <taxon>Polypterus</taxon>
    </lineage>
</organism>
<comment type="similarity">
    <text evidence="3">Belongs to the EPS8 family.</text>
</comment>
<dbReference type="CDD" id="cd01210">
    <property type="entry name" value="PTB_EPS8"/>
    <property type="match status" value="1"/>
</dbReference>
<dbReference type="InterPro" id="IPR013625">
    <property type="entry name" value="PTB"/>
</dbReference>
<dbReference type="GO" id="GO:0031982">
    <property type="term" value="C:vesicle"/>
    <property type="evidence" value="ECO:0007669"/>
    <property type="project" value="TreeGrafter"/>
</dbReference>
<dbReference type="GO" id="GO:0031966">
    <property type="term" value="C:mitochondrial membrane"/>
    <property type="evidence" value="ECO:0007669"/>
    <property type="project" value="UniProtKB-SubCell"/>
</dbReference>
<dbReference type="AlphaFoldDB" id="A0A8X7XHJ7"/>
<dbReference type="InterPro" id="IPR001452">
    <property type="entry name" value="SH3_domain"/>
</dbReference>
<evidence type="ECO:0000256" key="11">
    <source>
        <dbReference type="ARBA" id="ARBA00023128"/>
    </source>
</evidence>
<dbReference type="Gene3D" id="2.30.30.40">
    <property type="entry name" value="SH3 Domains"/>
    <property type="match status" value="1"/>
</dbReference>
<keyword evidence="5" id="KW-0813">Transport</keyword>
<dbReference type="GO" id="GO:1900029">
    <property type="term" value="P:positive regulation of ruffle assembly"/>
    <property type="evidence" value="ECO:0007669"/>
    <property type="project" value="TreeGrafter"/>
</dbReference>
<keyword evidence="11" id="KW-0496">Mitochondrion</keyword>
<dbReference type="InterPro" id="IPR011993">
    <property type="entry name" value="PH-like_dom_sf"/>
</dbReference>
<dbReference type="GO" id="GO:0003779">
    <property type="term" value="F:actin binding"/>
    <property type="evidence" value="ECO:0007669"/>
    <property type="project" value="TreeGrafter"/>
</dbReference>
<evidence type="ECO:0000256" key="14">
    <source>
        <dbReference type="SAM" id="MobiDB-lite"/>
    </source>
</evidence>
<dbReference type="InterPro" id="IPR055093">
    <property type="entry name" value="EPS8_2nd"/>
</dbReference>
<keyword evidence="12" id="KW-0472">Membrane</keyword>
<reference evidence="16 17" key="1">
    <citation type="journal article" date="2021" name="Cell">
        <title>Tracing the genetic footprints of vertebrate landing in non-teleost ray-finned fishes.</title>
        <authorList>
            <person name="Bi X."/>
            <person name="Wang K."/>
            <person name="Yang L."/>
            <person name="Pan H."/>
            <person name="Jiang H."/>
            <person name="Wei Q."/>
            <person name="Fang M."/>
            <person name="Yu H."/>
            <person name="Zhu C."/>
            <person name="Cai Y."/>
            <person name="He Y."/>
            <person name="Gan X."/>
            <person name="Zeng H."/>
            <person name="Yu D."/>
            <person name="Zhu Y."/>
            <person name="Jiang H."/>
            <person name="Qiu Q."/>
            <person name="Yang H."/>
            <person name="Zhang Y.E."/>
            <person name="Wang W."/>
            <person name="Zhu M."/>
            <person name="He S."/>
            <person name="Zhang G."/>
        </authorList>
    </citation>
    <scope>NUCLEOTIDE SEQUENCE [LARGE SCALE GENOMIC DNA]</scope>
    <source>
        <strain evidence="16">Bchr_013</strain>
    </source>
</reference>
<dbReference type="PANTHER" id="PTHR12287">
    <property type="entry name" value="EPIDERMAL GROWTH FACTOR RECEPTOR KINASE SUBSTRATE EPS8-RELATED PROTEIN"/>
    <property type="match status" value="1"/>
</dbReference>
<keyword evidence="7" id="KW-0138">CF(0)</keyword>
<dbReference type="GO" id="GO:0015078">
    <property type="term" value="F:proton transmembrane transporter activity"/>
    <property type="evidence" value="ECO:0007669"/>
    <property type="project" value="InterPro"/>
</dbReference>
<comment type="subcellular location">
    <subcellularLocation>
        <location evidence="2">Cytoplasm</location>
    </subcellularLocation>
    <subcellularLocation>
        <location evidence="1">Mitochondrion membrane</location>
    </subcellularLocation>
</comment>
<dbReference type="Gene3D" id="2.30.29.30">
    <property type="entry name" value="Pleckstrin-homology domain (PH domain)/Phosphotyrosine-binding domain (PTB)"/>
    <property type="match status" value="1"/>
</dbReference>
<evidence type="ECO:0000256" key="10">
    <source>
        <dbReference type="ARBA" id="ARBA00023065"/>
    </source>
</evidence>
<evidence type="ECO:0000256" key="9">
    <source>
        <dbReference type="ARBA" id="ARBA00022781"/>
    </source>
</evidence>
<sequence length="746" mass="85071">MCCKIWNDVFKKQKHVNFTNDASVLHASRSLHTSQQSLAPLPQLPEKGGKVRYGLIPEELFQFLYPKTGVTGPYMLGTGLLTYLLSKEIYVINHETVAAASIGIIIIYGIKKYGPSVAAFIDKLNEEKVAKAQEVKDTAMKCLEQAVQNEKKEQWRVDGRHMLFDAKRNNVAMLLEINFRERLHMVTNEVKKRLDYQIDAQNLKKRMEQEHMINWVEKNVVRSITPQQPGCGKQTAPKAATPGPKQAVEDSISHEALRVVGESLSAREAATKRPKGDIELPMAAPPEHKQQGRPFWAWDPAVLHNRNKQRKEYAEEVNKQVRNVEYRVEHLFSCELDQKDLKTVDDCISRLKLLDARGRVWGQEMILQVKNGSLQLMDIEAKEELECFSLSSILDCQAVINSCVYSSILSVTVQEKSKRRKSVLLFQCDEFGAEQIQNELDKVILEAKDYEGGPDNIRNNLESMLSQQPPAPYRNRTPSALPSVEKWNEPELPRPHWNVPDYENQSEPEQEFPMPDFSNQRVPRGEKSKVGKNENVLLIERNVEIINHVLEDIEVFINKVNVAVVAHSLVIEGLPPLEEFGACIQKIKYGFNLLGKLEGKIESPSPADLVHVLFSSLTFLHVNCPKEDLAQSTLSPLLTMSAIDLMNNTVTSEEFSFWRMLGHAWNIPRPQHAENIMRVMYDFVARNNQELTVMKGDLVEVLNNTKQWWKVRDMKGEEGFVPNNILESTQEQQDMEQVGYSGLSKR</sequence>